<comment type="caution">
    <text evidence="2">The sequence shown here is derived from an EMBL/GenBank/DDBJ whole genome shotgun (WGS) entry which is preliminary data.</text>
</comment>
<evidence type="ECO:0000256" key="1">
    <source>
        <dbReference type="SAM" id="MobiDB-lite"/>
    </source>
</evidence>
<gene>
    <name evidence="2" type="ORF">POL72_20290</name>
</gene>
<name>A0ABT5C4H6_9BACT</name>
<proteinExistence type="predicted"/>
<organism evidence="2 3">
    <name type="scientific">Sorangium atrum</name>
    <dbReference type="NCBI Taxonomy" id="2995308"/>
    <lineage>
        <taxon>Bacteria</taxon>
        <taxon>Pseudomonadati</taxon>
        <taxon>Myxococcota</taxon>
        <taxon>Polyangia</taxon>
        <taxon>Polyangiales</taxon>
        <taxon>Polyangiaceae</taxon>
        <taxon>Sorangium</taxon>
    </lineage>
</organism>
<protein>
    <submittedName>
        <fullName evidence="2">Uncharacterized protein</fullName>
    </submittedName>
</protein>
<accession>A0ABT5C4H6</accession>
<keyword evidence="3" id="KW-1185">Reference proteome</keyword>
<dbReference type="EMBL" id="JAQNDK010000002">
    <property type="protein sequence ID" value="MDC0680091.1"/>
    <property type="molecule type" value="Genomic_DNA"/>
</dbReference>
<dbReference type="Proteomes" id="UP001217485">
    <property type="component" value="Unassembled WGS sequence"/>
</dbReference>
<dbReference type="RefSeq" id="WP_272097116.1">
    <property type="nucleotide sequence ID" value="NZ_JAQNDK010000002.1"/>
</dbReference>
<reference evidence="2 3" key="1">
    <citation type="submission" date="2023-01" db="EMBL/GenBank/DDBJ databases">
        <title>Minimal conservation of predation-associated metabolite biosynthetic gene clusters underscores biosynthetic potential of Myxococcota including descriptions for ten novel species: Archangium lansinium sp. nov., Myxococcus landrumus sp. nov., Nannocystis bai.</title>
        <authorList>
            <person name="Ahearne A."/>
            <person name="Stevens C."/>
            <person name="Dowd S."/>
        </authorList>
    </citation>
    <scope>NUCLEOTIDE SEQUENCE [LARGE SCALE GENOMIC DNA]</scope>
    <source>
        <strain evidence="2 3">WIWO2</strain>
    </source>
</reference>
<sequence>MGSPPVVELAVVELVAVPPPAPVVLLVVELAELLAEELAELLAEELAELLAEELAELLAEELTELLADELAELLAELLVVELVASSPPAPPRPPAPPVPSAPPEPAEPLTAALVTLPPALAEPPVAEPVVPLAVVLLVADTVEPAPAELDDGAPPELAPPPPVLSPSRLAPWAHATSVSSAMAQSAVAPFGHELEALTRLARLPRLPSCGGAPALVDSFPLEPPIRAAPEAVWPSSDAHLTIGRILNTPATARPNPEAERKEVEANSLYGTVWHQQEAGHGNFLPMS</sequence>
<feature type="region of interest" description="Disordered" evidence="1">
    <location>
        <begin position="86"/>
        <end position="106"/>
    </location>
</feature>
<evidence type="ECO:0000313" key="3">
    <source>
        <dbReference type="Proteomes" id="UP001217485"/>
    </source>
</evidence>
<evidence type="ECO:0000313" key="2">
    <source>
        <dbReference type="EMBL" id="MDC0680091.1"/>
    </source>
</evidence>
<feature type="compositionally biased region" description="Pro residues" evidence="1">
    <location>
        <begin position="87"/>
        <end position="106"/>
    </location>
</feature>